<evidence type="ECO:0000313" key="4">
    <source>
        <dbReference type="EMBL" id="MFC7096210.1"/>
    </source>
</evidence>
<dbReference type="GO" id="GO:0008233">
    <property type="term" value="F:peptidase activity"/>
    <property type="evidence" value="ECO:0007669"/>
    <property type="project" value="UniProtKB-KW"/>
</dbReference>
<feature type="domain" description="PDZ" evidence="3">
    <location>
        <begin position="260"/>
        <end position="364"/>
    </location>
</feature>
<dbReference type="GO" id="GO:0006508">
    <property type="term" value="P:proteolysis"/>
    <property type="evidence" value="ECO:0007669"/>
    <property type="project" value="UniProtKB-KW"/>
</dbReference>
<evidence type="ECO:0000259" key="3">
    <source>
        <dbReference type="Pfam" id="PF13180"/>
    </source>
</evidence>
<organism evidence="4 5">
    <name type="scientific">Halobaculum marinum</name>
    <dbReference type="NCBI Taxonomy" id="3031996"/>
    <lineage>
        <taxon>Archaea</taxon>
        <taxon>Methanobacteriati</taxon>
        <taxon>Methanobacteriota</taxon>
        <taxon>Stenosarchaea group</taxon>
        <taxon>Halobacteria</taxon>
        <taxon>Halobacteriales</taxon>
        <taxon>Haloferacaceae</taxon>
        <taxon>Halobaculum</taxon>
    </lineage>
</organism>
<dbReference type="AlphaFoldDB" id="A0ABD5WVA6"/>
<reference evidence="4 5" key="1">
    <citation type="journal article" date="2019" name="Int. J. Syst. Evol. Microbiol.">
        <title>The Global Catalogue of Microorganisms (GCM) 10K type strain sequencing project: providing services to taxonomists for standard genome sequencing and annotation.</title>
        <authorList>
            <consortium name="The Broad Institute Genomics Platform"/>
            <consortium name="The Broad Institute Genome Sequencing Center for Infectious Disease"/>
            <person name="Wu L."/>
            <person name="Ma J."/>
        </authorList>
    </citation>
    <scope>NUCLEOTIDE SEQUENCE [LARGE SCALE GENOMIC DNA]</scope>
    <source>
        <strain evidence="4 5">DT55</strain>
    </source>
</reference>
<keyword evidence="5" id="KW-1185">Reference proteome</keyword>
<dbReference type="InterPro" id="IPR001478">
    <property type="entry name" value="PDZ"/>
</dbReference>
<gene>
    <name evidence="4" type="ORF">ACFQKD_02745</name>
</gene>
<dbReference type="Gene3D" id="2.40.10.120">
    <property type="match status" value="1"/>
</dbReference>
<dbReference type="Pfam" id="PF13180">
    <property type="entry name" value="PDZ_2"/>
    <property type="match status" value="1"/>
</dbReference>
<dbReference type="PANTHER" id="PTHR43343">
    <property type="entry name" value="PEPTIDASE S12"/>
    <property type="match status" value="1"/>
</dbReference>
<dbReference type="PROSITE" id="PS51318">
    <property type="entry name" value="TAT"/>
    <property type="match status" value="1"/>
</dbReference>
<evidence type="ECO:0000313" key="5">
    <source>
        <dbReference type="Proteomes" id="UP001596388"/>
    </source>
</evidence>
<keyword evidence="2 4" id="KW-0378">Hydrolase</keyword>
<dbReference type="RefSeq" id="WP_276239311.1">
    <property type="nucleotide sequence ID" value="NZ_CP119989.1"/>
</dbReference>
<dbReference type="InterPro" id="IPR036034">
    <property type="entry name" value="PDZ_sf"/>
</dbReference>
<dbReference type="Gene3D" id="2.30.42.10">
    <property type="match status" value="1"/>
</dbReference>
<dbReference type="PRINTS" id="PR00834">
    <property type="entry name" value="PROTEASES2C"/>
</dbReference>
<dbReference type="InterPro" id="IPR051201">
    <property type="entry name" value="Chloro_Bact_Ser_Proteases"/>
</dbReference>
<dbReference type="Pfam" id="PF13365">
    <property type="entry name" value="Trypsin_2"/>
    <property type="match status" value="1"/>
</dbReference>
<name>A0ABD5WVA6_9EURY</name>
<dbReference type="EC" id="3.4.21.-" evidence="4"/>
<dbReference type="EMBL" id="JBHTAG010000002">
    <property type="protein sequence ID" value="MFC7096210.1"/>
    <property type="molecule type" value="Genomic_DNA"/>
</dbReference>
<dbReference type="SUPFAM" id="SSF50156">
    <property type="entry name" value="PDZ domain-like"/>
    <property type="match status" value="1"/>
</dbReference>
<accession>A0ABD5WVA6</accession>
<dbReference type="InterPro" id="IPR009003">
    <property type="entry name" value="Peptidase_S1_PA"/>
</dbReference>
<evidence type="ECO:0000256" key="2">
    <source>
        <dbReference type="ARBA" id="ARBA00022801"/>
    </source>
</evidence>
<dbReference type="InterPro" id="IPR006311">
    <property type="entry name" value="TAT_signal"/>
</dbReference>
<dbReference type="PROSITE" id="PS51257">
    <property type="entry name" value="PROKAR_LIPOPROTEIN"/>
    <property type="match status" value="1"/>
</dbReference>
<evidence type="ECO:0000256" key="1">
    <source>
        <dbReference type="ARBA" id="ARBA00022670"/>
    </source>
</evidence>
<dbReference type="Proteomes" id="UP001596388">
    <property type="component" value="Unassembled WGS sequence"/>
</dbReference>
<dbReference type="GeneID" id="79269904"/>
<keyword evidence="1 4" id="KW-0645">Protease</keyword>
<dbReference type="PANTHER" id="PTHR43343:SF3">
    <property type="entry name" value="PROTEASE DO-LIKE 8, CHLOROPLASTIC"/>
    <property type="match status" value="1"/>
</dbReference>
<comment type="caution">
    <text evidence="4">The sequence shown here is derived from an EMBL/GenBank/DDBJ whole genome shotgun (WGS) entry which is preliminary data.</text>
</comment>
<protein>
    <submittedName>
        <fullName evidence="4">S1C family serine protease</fullName>
        <ecNumber evidence="4">3.4.21.-</ecNumber>
    </submittedName>
</protein>
<proteinExistence type="predicted"/>
<dbReference type="SUPFAM" id="SSF50494">
    <property type="entry name" value="Trypsin-like serine proteases"/>
    <property type="match status" value="1"/>
</dbReference>
<sequence>MPTRRDLLAGLASAGAVGAAGCVQVGSTDRAPAAAGSDAADTGGTNDASAEAAQLSGSATETEVYRSTIESVVGVLNYGRNGPQGSGSGFVAGDGYVVTNQHVVAGATETKLRFQGNVWRDAEVVGTDAYSDLAVLRAENTPESATPLSWVDTDPEPPVGTPVMAIGSPYGFSGSASTGIISGVDRVLSAPNNFTVADSVQTDAALNPGNSGGPLVTFDGDVAAVAARGGGDNLGFGVSAALSKRVVPALASDGEYDHSFMGVRLVEVSPAIAEAYDLDDVGGVLIVQVMDGGPADGTLLGTDGSTTVDGVSVPTGGDIVVGIGGTDVDVQADLSNYLALETAPGDAVQFTMLRDGTETTVEFELGERPDPTR</sequence>
<dbReference type="InterPro" id="IPR001940">
    <property type="entry name" value="Peptidase_S1C"/>
</dbReference>